<gene>
    <name evidence="2" type="ORF">FC92_GL002173</name>
</gene>
<accession>A0A0R1M2Q0</accession>
<dbReference type="STRING" id="1423759.FC92_GL002173"/>
<organism evidence="2 3">
    <name type="scientific">Liquorilactobacillus hordei DSM 19519</name>
    <dbReference type="NCBI Taxonomy" id="1423759"/>
    <lineage>
        <taxon>Bacteria</taxon>
        <taxon>Bacillati</taxon>
        <taxon>Bacillota</taxon>
        <taxon>Bacilli</taxon>
        <taxon>Lactobacillales</taxon>
        <taxon>Lactobacillaceae</taxon>
        <taxon>Liquorilactobacillus</taxon>
    </lineage>
</organism>
<evidence type="ECO:0000256" key="1">
    <source>
        <dbReference type="SAM" id="Phobius"/>
    </source>
</evidence>
<keyword evidence="1" id="KW-0812">Transmembrane</keyword>
<comment type="caution">
    <text evidence="2">The sequence shown here is derived from an EMBL/GenBank/DDBJ whole genome shotgun (WGS) entry which is preliminary data.</text>
</comment>
<reference evidence="2 3" key="1">
    <citation type="journal article" date="2015" name="Genome Announc.">
        <title>Expanding the biotechnology potential of lactobacilli through comparative genomics of 213 strains and associated genera.</title>
        <authorList>
            <person name="Sun Z."/>
            <person name="Harris H.M."/>
            <person name="McCann A."/>
            <person name="Guo C."/>
            <person name="Argimon S."/>
            <person name="Zhang W."/>
            <person name="Yang X."/>
            <person name="Jeffery I.B."/>
            <person name="Cooney J.C."/>
            <person name="Kagawa T.F."/>
            <person name="Liu W."/>
            <person name="Song Y."/>
            <person name="Salvetti E."/>
            <person name="Wrobel A."/>
            <person name="Rasinkangas P."/>
            <person name="Parkhill J."/>
            <person name="Rea M.C."/>
            <person name="O'Sullivan O."/>
            <person name="Ritari J."/>
            <person name="Douillard F.P."/>
            <person name="Paul Ross R."/>
            <person name="Yang R."/>
            <person name="Briner A.E."/>
            <person name="Felis G.E."/>
            <person name="de Vos W.M."/>
            <person name="Barrangou R."/>
            <person name="Klaenhammer T.R."/>
            <person name="Caufield P.W."/>
            <person name="Cui Y."/>
            <person name="Zhang H."/>
            <person name="O'Toole P.W."/>
        </authorList>
    </citation>
    <scope>NUCLEOTIDE SEQUENCE [LARGE SCALE GENOMIC DNA]</scope>
    <source>
        <strain evidence="2 3">DSM 19519</strain>
    </source>
</reference>
<dbReference type="PATRIC" id="fig|1423759.3.peg.2272"/>
<keyword evidence="1" id="KW-0472">Membrane</keyword>
<dbReference type="EMBL" id="AZDX01000081">
    <property type="protein sequence ID" value="KRL02317.1"/>
    <property type="molecule type" value="Genomic_DNA"/>
</dbReference>
<dbReference type="Proteomes" id="UP000051448">
    <property type="component" value="Unassembled WGS sequence"/>
</dbReference>
<evidence type="ECO:0000313" key="3">
    <source>
        <dbReference type="Proteomes" id="UP000051448"/>
    </source>
</evidence>
<sequence>MMGFWVMILSAIFGIILLVQGFSKRIDERVGFSKLFLIVPGFLLVAFAIFLGWPH</sequence>
<evidence type="ECO:0000313" key="2">
    <source>
        <dbReference type="EMBL" id="KRL02317.1"/>
    </source>
</evidence>
<keyword evidence="1" id="KW-1133">Transmembrane helix</keyword>
<name>A0A0R1M2Q0_9LACO</name>
<feature type="transmembrane region" description="Helical" evidence="1">
    <location>
        <begin position="6"/>
        <end position="23"/>
    </location>
</feature>
<protein>
    <submittedName>
        <fullName evidence="2">Uncharacterized protein</fullName>
    </submittedName>
</protein>
<keyword evidence="3" id="KW-1185">Reference proteome</keyword>
<dbReference type="AlphaFoldDB" id="A0A0R1M2Q0"/>
<feature type="transmembrane region" description="Helical" evidence="1">
    <location>
        <begin position="35"/>
        <end position="53"/>
    </location>
</feature>
<proteinExistence type="predicted"/>